<feature type="region of interest" description="Disordered" evidence="6">
    <location>
        <begin position="202"/>
        <end position="277"/>
    </location>
</feature>
<reference evidence="9 10" key="1">
    <citation type="submission" date="2024-06" db="EMBL/GenBank/DDBJ databases">
        <title>The Natural Products Discovery Center: Release of the First 8490 Sequenced Strains for Exploring Actinobacteria Biosynthetic Diversity.</title>
        <authorList>
            <person name="Kalkreuter E."/>
            <person name="Kautsar S.A."/>
            <person name="Yang D."/>
            <person name="Bader C.D."/>
            <person name="Teijaro C.N."/>
            <person name="Fluegel L."/>
            <person name="Davis C.M."/>
            <person name="Simpson J.R."/>
            <person name="Lauterbach L."/>
            <person name="Steele A.D."/>
            <person name="Gui C."/>
            <person name="Meng S."/>
            <person name="Li G."/>
            <person name="Viehrig K."/>
            <person name="Ye F."/>
            <person name="Su P."/>
            <person name="Kiefer A.F."/>
            <person name="Nichols A."/>
            <person name="Cepeda A.J."/>
            <person name="Yan W."/>
            <person name="Fan B."/>
            <person name="Jiang Y."/>
            <person name="Adhikari A."/>
            <person name="Zheng C.-J."/>
            <person name="Schuster L."/>
            <person name="Cowan T.M."/>
            <person name="Smanski M.J."/>
            <person name="Chevrette M.G."/>
            <person name="De Carvalho L.P.S."/>
            <person name="Shen B."/>
        </authorList>
    </citation>
    <scope>NUCLEOTIDE SEQUENCE [LARGE SCALE GENOMIC DNA]</scope>
    <source>
        <strain evidence="9 10">NPDC006337</strain>
    </source>
</reference>
<keyword evidence="3" id="KW-0731">Sigma factor</keyword>
<dbReference type="EMBL" id="JBEXZR010000034">
    <property type="protein sequence ID" value="MEU0711366.1"/>
    <property type="molecule type" value="Genomic_DNA"/>
</dbReference>
<evidence type="ECO:0000259" key="8">
    <source>
        <dbReference type="Pfam" id="PF08281"/>
    </source>
</evidence>
<dbReference type="Gene3D" id="1.10.10.10">
    <property type="entry name" value="Winged helix-like DNA-binding domain superfamily/Winged helix DNA-binding domain"/>
    <property type="match status" value="1"/>
</dbReference>
<dbReference type="Proteomes" id="UP001550378">
    <property type="component" value="Unassembled WGS sequence"/>
</dbReference>
<evidence type="ECO:0000256" key="6">
    <source>
        <dbReference type="SAM" id="MobiDB-lite"/>
    </source>
</evidence>
<feature type="compositionally biased region" description="Low complexity" evidence="6">
    <location>
        <begin position="209"/>
        <end position="277"/>
    </location>
</feature>
<dbReference type="InterPro" id="IPR036388">
    <property type="entry name" value="WH-like_DNA-bd_sf"/>
</dbReference>
<dbReference type="RefSeq" id="WP_359658302.1">
    <property type="nucleotide sequence ID" value="NZ_JBEXZP010000309.1"/>
</dbReference>
<dbReference type="InterPro" id="IPR013325">
    <property type="entry name" value="RNA_pol_sigma_r2"/>
</dbReference>
<dbReference type="PANTHER" id="PTHR43133">
    <property type="entry name" value="RNA POLYMERASE ECF-TYPE SIGMA FACTO"/>
    <property type="match status" value="1"/>
</dbReference>
<dbReference type="PANTHER" id="PTHR43133:SF8">
    <property type="entry name" value="RNA POLYMERASE SIGMA FACTOR HI_1459-RELATED"/>
    <property type="match status" value="1"/>
</dbReference>
<keyword evidence="4" id="KW-0238">DNA-binding</keyword>
<dbReference type="InterPro" id="IPR013249">
    <property type="entry name" value="RNA_pol_sigma70_r4_t2"/>
</dbReference>
<gene>
    <name evidence="9" type="ORF">ABZ508_28805</name>
</gene>
<keyword evidence="10" id="KW-1185">Reference proteome</keyword>
<sequence>MTDTLAATTADTPSTAIRTVPTTTNRAEQPAALTGATADRMTAAEFDEAFTAVMPRLRRRLLAVTGDPHDADDLLQETYLRLSGRARASALTRQHQPYAYTCAAALNLLRDSWRQPSRRERCTDRLPEPSWDGGLATREAEEVTTALLRVLSPKEAAAVILVDIEGLTHDMAGERLGAHRGTVQRNRMRGLAKMRAALGAYEPGAQSVTTTNPAATTRQHTTTTAHPPADTPPRTTRATRTRTAPSTTTRRPTLTTTPTTAGTPAPTTVRTPAPTTT</sequence>
<accession>A0ABV2WDC5</accession>
<feature type="domain" description="RNA polymerase sigma-70 region 2" evidence="7">
    <location>
        <begin position="50"/>
        <end position="118"/>
    </location>
</feature>
<feature type="domain" description="RNA polymerase sigma factor 70 region 4 type 2" evidence="8">
    <location>
        <begin position="146"/>
        <end position="194"/>
    </location>
</feature>
<keyword evidence="2" id="KW-0805">Transcription regulation</keyword>
<evidence type="ECO:0000259" key="7">
    <source>
        <dbReference type="Pfam" id="PF04542"/>
    </source>
</evidence>
<evidence type="ECO:0000256" key="4">
    <source>
        <dbReference type="ARBA" id="ARBA00023125"/>
    </source>
</evidence>
<evidence type="ECO:0000313" key="10">
    <source>
        <dbReference type="Proteomes" id="UP001550378"/>
    </source>
</evidence>
<evidence type="ECO:0000256" key="5">
    <source>
        <dbReference type="ARBA" id="ARBA00023163"/>
    </source>
</evidence>
<dbReference type="InterPro" id="IPR039425">
    <property type="entry name" value="RNA_pol_sigma-70-like"/>
</dbReference>
<comment type="similarity">
    <text evidence="1">Belongs to the sigma-70 factor family. ECF subfamily.</text>
</comment>
<keyword evidence="5" id="KW-0804">Transcription</keyword>
<dbReference type="SUPFAM" id="SSF88659">
    <property type="entry name" value="Sigma3 and sigma4 domains of RNA polymerase sigma factors"/>
    <property type="match status" value="1"/>
</dbReference>
<evidence type="ECO:0000256" key="1">
    <source>
        <dbReference type="ARBA" id="ARBA00010641"/>
    </source>
</evidence>
<evidence type="ECO:0000256" key="3">
    <source>
        <dbReference type="ARBA" id="ARBA00023082"/>
    </source>
</evidence>
<dbReference type="InterPro" id="IPR007627">
    <property type="entry name" value="RNA_pol_sigma70_r2"/>
</dbReference>
<evidence type="ECO:0000313" key="9">
    <source>
        <dbReference type="EMBL" id="MEU0711366.1"/>
    </source>
</evidence>
<comment type="caution">
    <text evidence="9">The sequence shown here is derived from an EMBL/GenBank/DDBJ whole genome shotgun (WGS) entry which is preliminary data.</text>
</comment>
<dbReference type="InterPro" id="IPR013324">
    <property type="entry name" value="RNA_pol_sigma_r3/r4-like"/>
</dbReference>
<dbReference type="Pfam" id="PF04542">
    <property type="entry name" value="Sigma70_r2"/>
    <property type="match status" value="1"/>
</dbReference>
<dbReference type="Gene3D" id="1.10.1740.10">
    <property type="match status" value="1"/>
</dbReference>
<proteinExistence type="inferred from homology"/>
<protein>
    <submittedName>
        <fullName evidence="9">RNA polymerase sigma factor</fullName>
    </submittedName>
</protein>
<dbReference type="SUPFAM" id="SSF88946">
    <property type="entry name" value="Sigma2 domain of RNA polymerase sigma factors"/>
    <property type="match status" value="1"/>
</dbReference>
<evidence type="ECO:0000256" key="2">
    <source>
        <dbReference type="ARBA" id="ARBA00023015"/>
    </source>
</evidence>
<name>A0ABV2WDC5_9ACTN</name>
<organism evidence="9 10">
    <name type="scientific">Streptomyces lavendulocolor</name>
    <dbReference type="NCBI Taxonomy" id="67316"/>
    <lineage>
        <taxon>Bacteria</taxon>
        <taxon>Bacillati</taxon>
        <taxon>Actinomycetota</taxon>
        <taxon>Actinomycetes</taxon>
        <taxon>Kitasatosporales</taxon>
        <taxon>Streptomycetaceae</taxon>
        <taxon>Streptomyces</taxon>
    </lineage>
</organism>
<dbReference type="Pfam" id="PF08281">
    <property type="entry name" value="Sigma70_r4_2"/>
    <property type="match status" value="1"/>
</dbReference>